<accession>A0ACC1Z126</accession>
<name>A0ACC1Z126_MELAZ</name>
<sequence>MSFIFLGDALYLGSVLGAVIICVGFYAVIWGKANEGDAGFTTSKHQPCPISPSVQMPAATRRQKTCSLILCKHTLCESYAQCHAETNLPSLMVMIVCMY</sequence>
<dbReference type="Proteomes" id="UP001164539">
    <property type="component" value="Chromosome 1"/>
</dbReference>
<evidence type="ECO:0000313" key="1">
    <source>
        <dbReference type="EMBL" id="KAJ4729163.1"/>
    </source>
</evidence>
<dbReference type="EMBL" id="CM051394">
    <property type="protein sequence ID" value="KAJ4729163.1"/>
    <property type="molecule type" value="Genomic_DNA"/>
</dbReference>
<protein>
    <submittedName>
        <fullName evidence="1">WAT1-related protein</fullName>
    </submittedName>
</protein>
<evidence type="ECO:0000313" key="2">
    <source>
        <dbReference type="Proteomes" id="UP001164539"/>
    </source>
</evidence>
<organism evidence="1 2">
    <name type="scientific">Melia azedarach</name>
    <name type="common">Chinaberry tree</name>
    <dbReference type="NCBI Taxonomy" id="155640"/>
    <lineage>
        <taxon>Eukaryota</taxon>
        <taxon>Viridiplantae</taxon>
        <taxon>Streptophyta</taxon>
        <taxon>Embryophyta</taxon>
        <taxon>Tracheophyta</taxon>
        <taxon>Spermatophyta</taxon>
        <taxon>Magnoliopsida</taxon>
        <taxon>eudicotyledons</taxon>
        <taxon>Gunneridae</taxon>
        <taxon>Pentapetalae</taxon>
        <taxon>rosids</taxon>
        <taxon>malvids</taxon>
        <taxon>Sapindales</taxon>
        <taxon>Meliaceae</taxon>
        <taxon>Melia</taxon>
    </lineage>
</organism>
<keyword evidence="2" id="KW-1185">Reference proteome</keyword>
<proteinExistence type="predicted"/>
<reference evidence="1 2" key="1">
    <citation type="journal article" date="2023" name="Science">
        <title>Complex scaffold remodeling in plant triterpene biosynthesis.</title>
        <authorList>
            <person name="De La Pena R."/>
            <person name="Hodgson H."/>
            <person name="Liu J.C."/>
            <person name="Stephenson M.J."/>
            <person name="Martin A.C."/>
            <person name="Owen C."/>
            <person name="Harkess A."/>
            <person name="Leebens-Mack J."/>
            <person name="Jimenez L.E."/>
            <person name="Osbourn A."/>
            <person name="Sattely E.S."/>
        </authorList>
    </citation>
    <scope>NUCLEOTIDE SEQUENCE [LARGE SCALE GENOMIC DNA]</scope>
    <source>
        <strain evidence="2">cv. JPN11</strain>
        <tissue evidence="1">Leaf</tissue>
    </source>
</reference>
<comment type="caution">
    <text evidence="1">The sequence shown here is derived from an EMBL/GenBank/DDBJ whole genome shotgun (WGS) entry which is preliminary data.</text>
</comment>
<gene>
    <name evidence="1" type="ORF">OWV82_001987</name>
</gene>